<dbReference type="InParanoid" id="A0A0C9Z358"/>
<protein>
    <submittedName>
        <fullName evidence="1">Uncharacterized protein</fullName>
    </submittedName>
</protein>
<dbReference type="EMBL" id="KN836571">
    <property type="protein sequence ID" value="KIK31870.1"/>
    <property type="molecule type" value="Genomic_DNA"/>
</dbReference>
<evidence type="ECO:0000313" key="1">
    <source>
        <dbReference type="EMBL" id="KIK31870.1"/>
    </source>
</evidence>
<dbReference type="Proteomes" id="UP000054485">
    <property type="component" value="Unassembled WGS sequence"/>
</dbReference>
<sequence length="197" mass="22257">MLSAPISTLPPSCSFESFFHEGSVSDNHIFTKPDQLSSILGAVDDIEKQNFILSLDAVDISDDEQDKLFAMYSIDTVHSSYLASKSRVRLYTQFVSLLKRTEEAWSKRLQETGCVALEQKLHKTSLDGIEVEGGEQDKLLKCAVDAVLAHYVTAQYRVRQYTQFLTILKREEDAWAQSYQRASCVMPDYSPATLKCQ</sequence>
<keyword evidence="2" id="KW-1185">Reference proteome</keyword>
<dbReference type="OrthoDB" id="2623625at2759"/>
<reference evidence="2" key="2">
    <citation type="submission" date="2015-01" db="EMBL/GenBank/DDBJ databases">
        <title>Evolutionary Origins and Diversification of the Mycorrhizal Mutualists.</title>
        <authorList>
            <consortium name="DOE Joint Genome Institute"/>
            <consortium name="Mycorrhizal Genomics Consortium"/>
            <person name="Kohler A."/>
            <person name="Kuo A."/>
            <person name="Nagy L.G."/>
            <person name="Floudas D."/>
            <person name="Copeland A."/>
            <person name="Barry K.W."/>
            <person name="Cichocki N."/>
            <person name="Veneault-Fourrey C."/>
            <person name="LaButti K."/>
            <person name="Lindquist E.A."/>
            <person name="Lipzen A."/>
            <person name="Lundell T."/>
            <person name="Morin E."/>
            <person name="Murat C."/>
            <person name="Riley R."/>
            <person name="Ohm R."/>
            <person name="Sun H."/>
            <person name="Tunlid A."/>
            <person name="Henrissat B."/>
            <person name="Grigoriev I.V."/>
            <person name="Hibbett D.S."/>
            <person name="Martin F."/>
        </authorList>
    </citation>
    <scope>NUCLEOTIDE SEQUENCE [LARGE SCALE GENOMIC DNA]</scope>
    <source>
        <strain evidence="2">UH-Slu-Lm8-n1</strain>
    </source>
</reference>
<dbReference type="HOGENOM" id="CLU_1403279_0_0_1"/>
<gene>
    <name evidence="1" type="ORF">CY34DRAFT_19486</name>
</gene>
<organism evidence="1 2">
    <name type="scientific">Suillus luteus UH-Slu-Lm8-n1</name>
    <dbReference type="NCBI Taxonomy" id="930992"/>
    <lineage>
        <taxon>Eukaryota</taxon>
        <taxon>Fungi</taxon>
        <taxon>Dikarya</taxon>
        <taxon>Basidiomycota</taxon>
        <taxon>Agaricomycotina</taxon>
        <taxon>Agaricomycetes</taxon>
        <taxon>Agaricomycetidae</taxon>
        <taxon>Boletales</taxon>
        <taxon>Suillineae</taxon>
        <taxon>Suillaceae</taxon>
        <taxon>Suillus</taxon>
    </lineage>
</organism>
<proteinExistence type="predicted"/>
<evidence type="ECO:0000313" key="2">
    <source>
        <dbReference type="Proteomes" id="UP000054485"/>
    </source>
</evidence>
<name>A0A0C9Z358_9AGAM</name>
<accession>A0A0C9Z358</accession>
<dbReference type="AlphaFoldDB" id="A0A0C9Z358"/>
<reference evidence="1 2" key="1">
    <citation type="submission" date="2014-04" db="EMBL/GenBank/DDBJ databases">
        <authorList>
            <consortium name="DOE Joint Genome Institute"/>
            <person name="Kuo A."/>
            <person name="Ruytinx J."/>
            <person name="Rineau F."/>
            <person name="Colpaert J."/>
            <person name="Kohler A."/>
            <person name="Nagy L.G."/>
            <person name="Floudas D."/>
            <person name="Copeland A."/>
            <person name="Barry K.W."/>
            <person name="Cichocki N."/>
            <person name="Veneault-Fourrey C."/>
            <person name="LaButti K."/>
            <person name="Lindquist E.A."/>
            <person name="Lipzen A."/>
            <person name="Lundell T."/>
            <person name="Morin E."/>
            <person name="Murat C."/>
            <person name="Sun H."/>
            <person name="Tunlid A."/>
            <person name="Henrissat B."/>
            <person name="Grigoriev I.V."/>
            <person name="Hibbett D.S."/>
            <person name="Martin F."/>
            <person name="Nordberg H.P."/>
            <person name="Cantor M.N."/>
            <person name="Hua S.X."/>
        </authorList>
    </citation>
    <scope>NUCLEOTIDE SEQUENCE [LARGE SCALE GENOMIC DNA]</scope>
    <source>
        <strain evidence="1 2">UH-Slu-Lm8-n1</strain>
    </source>
</reference>